<name>A0A699YZK7_HAELA</name>
<keyword evidence="3" id="KW-1185">Reference proteome</keyword>
<keyword evidence="1" id="KW-1133">Transmembrane helix</keyword>
<evidence type="ECO:0000256" key="1">
    <source>
        <dbReference type="SAM" id="Phobius"/>
    </source>
</evidence>
<sequence length="99" mass="10889">LSVPDLGFQIKALVGKMAAKWMACVVLAVCVAAAAAQIRTDRLREHRITLEARKPQNLLGIPVVDPPTRVSGYFKLARTYAAEMFYVRPLPGCCCQCHC</sequence>
<proteinExistence type="predicted"/>
<reference evidence="2 3" key="1">
    <citation type="submission" date="2020-02" db="EMBL/GenBank/DDBJ databases">
        <title>Draft genome sequence of Haematococcus lacustris strain NIES-144.</title>
        <authorList>
            <person name="Morimoto D."/>
            <person name="Nakagawa S."/>
            <person name="Yoshida T."/>
            <person name="Sawayama S."/>
        </authorList>
    </citation>
    <scope>NUCLEOTIDE SEQUENCE [LARGE SCALE GENOMIC DNA]</scope>
    <source>
        <strain evidence="2 3">NIES-144</strain>
    </source>
</reference>
<keyword evidence="1" id="KW-0472">Membrane</keyword>
<evidence type="ECO:0000313" key="2">
    <source>
        <dbReference type="EMBL" id="GFH15687.1"/>
    </source>
</evidence>
<protein>
    <submittedName>
        <fullName evidence="2">Uncharacterized protein</fullName>
    </submittedName>
</protein>
<gene>
    <name evidence="2" type="ORF">HaLaN_11959</name>
</gene>
<dbReference type="EMBL" id="BLLF01000884">
    <property type="protein sequence ID" value="GFH15687.1"/>
    <property type="molecule type" value="Genomic_DNA"/>
</dbReference>
<comment type="caution">
    <text evidence="2">The sequence shown here is derived from an EMBL/GenBank/DDBJ whole genome shotgun (WGS) entry which is preliminary data.</text>
</comment>
<dbReference type="AlphaFoldDB" id="A0A699YZK7"/>
<feature type="non-terminal residue" evidence="2">
    <location>
        <position position="1"/>
    </location>
</feature>
<dbReference type="Proteomes" id="UP000485058">
    <property type="component" value="Unassembled WGS sequence"/>
</dbReference>
<organism evidence="2 3">
    <name type="scientific">Haematococcus lacustris</name>
    <name type="common">Green alga</name>
    <name type="synonym">Haematococcus pluvialis</name>
    <dbReference type="NCBI Taxonomy" id="44745"/>
    <lineage>
        <taxon>Eukaryota</taxon>
        <taxon>Viridiplantae</taxon>
        <taxon>Chlorophyta</taxon>
        <taxon>core chlorophytes</taxon>
        <taxon>Chlorophyceae</taxon>
        <taxon>CS clade</taxon>
        <taxon>Chlamydomonadales</taxon>
        <taxon>Haematococcaceae</taxon>
        <taxon>Haematococcus</taxon>
    </lineage>
</organism>
<evidence type="ECO:0000313" key="3">
    <source>
        <dbReference type="Proteomes" id="UP000485058"/>
    </source>
</evidence>
<feature type="transmembrane region" description="Helical" evidence="1">
    <location>
        <begin position="20"/>
        <end position="38"/>
    </location>
</feature>
<accession>A0A699YZK7</accession>
<keyword evidence="1" id="KW-0812">Transmembrane</keyword>